<dbReference type="GeneID" id="26905616"/>
<feature type="region of interest" description="Disordered" evidence="1">
    <location>
        <begin position="311"/>
        <end position="425"/>
    </location>
</feature>
<dbReference type="RefSeq" id="XP_015657936.1">
    <property type="nucleotide sequence ID" value="XM_015803294.1"/>
</dbReference>
<protein>
    <submittedName>
        <fullName evidence="3">Uncharacterized protein</fullName>
    </submittedName>
</protein>
<name>A0A0M9G058_LEPPY</name>
<dbReference type="RefSeq" id="XP_015657938.1">
    <property type="nucleotide sequence ID" value="XM_015803296.1"/>
</dbReference>
<keyword evidence="2" id="KW-1133">Transmembrane helix</keyword>
<evidence type="ECO:0000256" key="1">
    <source>
        <dbReference type="SAM" id="MobiDB-lite"/>
    </source>
</evidence>
<evidence type="ECO:0000313" key="4">
    <source>
        <dbReference type="Proteomes" id="UP000037923"/>
    </source>
</evidence>
<dbReference type="EMBL" id="LGTL01000010">
    <property type="protein sequence ID" value="KPA79497.1"/>
    <property type="molecule type" value="Genomic_DNA"/>
</dbReference>
<dbReference type="EMBL" id="LGTL01000010">
    <property type="protein sequence ID" value="KPA79498.1"/>
    <property type="molecule type" value="Genomic_DNA"/>
</dbReference>
<sequence>MGASVSSFDSVADARSSISGATTAAPPRSPAVEDTAGHVEMEAMLRGPTPSVQLLGSLVDSEVTDSTAAADVVSVFCLDASKQSLLRLREVLETPVTDRAAAFHRISMNSTGVLLNAPAATSLQTLKSFLLSHTGEGRVGRGDDSCRCSAEPPSSLHVFALKDPTLVVDGVDGPVVVTREMSADLLIPLASSVDLATLGRDPTLLAFTSAEANAAAGASLSCAGRGNGTAAPPSEVAEPTEGDAPAASKSSPSVPATAAAVPRTVVLLYSRDARFGMDGGIMLLIGCCVALCACIAAGVCCCMTSKGKNNQSQQQPGNMNGGKPNYNNNNQQYYGDNNNNQQYNGNGGNYGNPYAPTGYDNNNTNYNPPANGYGVPPNAYGNNTNNPNPYQNQYQQQPQPQPQPNMNNNPGYYNTGVQQPGAAPL</sequence>
<organism evidence="3 4">
    <name type="scientific">Leptomonas pyrrhocoris</name>
    <name type="common">Firebug parasite</name>
    <dbReference type="NCBI Taxonomy" id="157538"/>
    <lineage>
        <taxon>Eukaryota</taxon>
        <taxon>Discoba</taxon>
        <taxon>Euglenozoa</taxon>
        <taxon>Kinetoplastea</taxon>
        <taxon>Metakinetoplastina</taxon>
        <taxon>Trypanosomatida</taxon>
        <taxon>Trypanosomatidae</taxon>
        <taxon>Leishmaniinae</taxon>
        <taxon>Leptomonas</taxon>
    </lineage>
</organism>
<gene>
    <name evidence="3" type="ORF">ABB37_05326</name>
</gene>
<dbReference type="OrthoDB" id="266058at2759"/>
<feature type="compositionally biased region" description="Low complexity" evidence="1">
    <location>
        <begin position="244"/>
        <end position="255"/>
    </location>
</feature>
<dbReference type="EMBL" id="LGTL01000010">
    <property type="protein sequence ID" value="KPA79499.1"/>
    <property type="molecule type" value="Genomic_DNA"/>
</dbReference>
<proteinExistence type="predicted"/>
<dbReference type="RefSeq" id="XP_015657937.1">
    <property type="nucleotide sequence ID" value="XM_015803295.1"/>
</dbReference>
<keyword evidence="2" id="KW-0812">Transmembrane</keyword>
<accession>A0A0M9G058</accession>
<dbReference type="AlphaFoldDB" id="A0A0M9G058"/>
<feature type="compositionally biased region" description="Low complexity" evidence="1">
    <location>
        <begin position="351"/>
        <end position="414"/>
    </location>
</feature>
<dbReference type="OMA" id="YTHETRF"/>
<dbReference type="VEuPathDB" id="TriTrypDB:LpyrH10_10_0950"/>
<reference evidence="3 4" key="1">
    <citation type="submission" date="2015-07" db="EMBL/GenBank/DDBJ databases">
        <title>High-quality genome of monoxenous trypanosomatid Leptomonas pyrrhocoris.</title>
        <authorList>
            <person name="Flegontov P."/>
            <person name="Butenko A."/>
            <person name="Firsov S."/>
            <person name="Vlcek C."/>
            <person name="Logacheva M.D."/>
            <person name="Field M."/>
            <person name="Filatov D."/>
            <person name="Flegontova O."/>
            <person name="Gerasimov E."/>
            <person name="Jackson A.P."/>
            <person name="Kelly S."/>
            <person name="Opperdoes F."/>
            <person name="O'Reilly A."/>
            <person name="Votypka J."/>
            <person name="Yurchenko V."/>
            <person name="Lukes J."/>
        </authorList>
    </citation>
    <scope>NUCLEOTIDE SEQUENCE [LARGE SCALE GENOMIC DNA]</scope>
    <source>
        <strain evidence="3">H10</strain>
    </source>
</reference>
<keyword evidence="4" id="KW-1185">Reference proteome</keyword>
<feature type="compositionally biased region" description="Low complexity" evidence="1">
    <location>
        <begin position="316"/>
        <end position="344"/>
    </location>
</feature>
<feature type="transmembrane region" description="Helical" evidence="2">
    <location>
        <begin position="280"/>
        <end position="299"/>
    </location>
</feature>
<dbReference type="Proteomes" id="UP000037923">
    <property type="component" value="Unassembled WGS sequence"/>
</dbReference>
<evidence type="ECO:0000256" key="2">
    <source>
        <dbReference type="SAM" id="Phobius"/>
    </source>
</evidence>
<evidence type="ECO:0000313" key="3">
    <source>
        <dbReference type="EMBL" id="KPA79499.1"/>
    </source>
</evidence>
<feature type="region of interest" description="Disordered" evidence="1">
    <location>
        <begin position="226"/>
        <end position="255"/>
    </location>
</feature>
<comment type="caution">
    <text evidence="3">The sequence shown here is derived from an EMBL/GenBank/DDBJ whole genome shotgun (WGS) entry which is preliminary data.</text>
</comment>
<keyword evidence="2" id="KW-0472">Membrane</keyword>